<evidence type="ECO:0000313" key="3">
    <source>
        <dbReference type="EMBL" id="KAL0810148.1"/>
    </source>
</evidence>
<organism evidence="3 4">
    <name type="scientific">Loxostege sticticalis</name>
    <name type="common">Beet webworm moth</name>
    <dbReference type="NCBI Taxonomy" id="481309"/>
    <lineage>
        <taxon>Eukaryota</taxon>
        <taxon>Metazoa</taxon>
        <taxon>Ecdysozoa</taxon>
        <taxon>Arthropoda</taxon>
        <taxon>Hexapoda</taxon>
        <taxon>Insecta</taxon>
        <taxon>Pterygota</taxon>
        <taxon>Neoptera</taxon>
        <taxon>Endopterygota</taxon>
        <taxon>Lepidoptera</taxon>
        <taxon>Glossata</taxon>
        <taxon>Ditrysia</taxon>
        <taxon>Pyraloidea</taxon>
        <taxon>Crambidae</taxon>
        <taxon>Pyraustinae</taxon>
        <taxon>Loxostege</taxon>
    </lineage>
</organism>
<evidence type="ECO:0000313" key="4">
    <source>
        <dbReference type="Proteomes" id="UP001549921"/>
    </source>
</evidence>
<dbReference type="PANTHER" id="PTHR46599">
    <property type="entry name" value="PIGGYBAC TRANSPOSABLE ELEMENT-DERIVED PROTEIN 4"/>
    <property type="match status" value="1"/>
</dbReference>
<reference evidence="3 4" key="1">
    <citation type="submission" date="2024-06" db="EMBL/GenBank/DDBJ databases">
        <title>A chromosome-level genome assembly of beet webworm, Loxostege sticticalis.</title>
        <authorList>
            <person name="Zhang Y."/>
        </authorList>
    </citation>
    <scope>NUCLEOTIDE SEQUENCE [LARGE SCALE GENOMIC DNA]</scope>
    <source>
        <strain evidence="3">AQ028</strain>
        <tissue evidence="3">Male pupae</tissue>
    </source>
</reference>
<feature type="region of interest" description="Disordered" evidence="1">
    <location>
        <begin position="75"/>
        <end position="106"/>
    </location>
</feature>
<feature type="domain" description="PiggyBac transposable element-derived protein" evidence="2">
    <location>
        <begin position="221"/>
        <end position="584"/>
    </location>
</feature>
<name>A0ABD0S7V8_LOXSC</name>
<comment type="caution">
    <text evidence="3">The sequence shown here is derived from an EMBL/GenBank/DDBJ whole genome shotgun (WGS) entry which is preliminary data.</text>
</comment>
<dbReference type="PANTHER" id="PTHR46599:SF3">
    <property type="entry name" value="PIGGYBAC TRANSPOSABLE ELEMENT-DERIVED PROTEIN 4"/>
    <property type="match status" value="1"/>
</dbReference>
<evidence type="ECO:0000256" key="1">
    <source>
        <dbReference type="SAM" id="MobiDB-lite"/>
    </source>
</evidence>
<dbReference type="Pfam" id="PF13843">
    <property type="entry name" value="DDE_Tnp_1_7"/>
    <property type="match status" value="1"/>
</dbReference>
<gene>
    <name evidence="3" type="ORF">ABMA28_010941</name>
</gene>
<protein>
    <recommendedName>
        <fullName evidence="2">PiggyBac transposable element-derived protein domain-containing protein</fullName>
    </recommendedName>
</protein>
<evidence type="ECO:0000259" key="2">
    <source>
        <dbReference type="Pfam" id="PF13843"/>
    </source>
</evidence>
<dbReference type="Proteomes" id="UP001549921">
    <property type="component" value="Unassembled WGS sequence"/>
</dbReference>
<dbReference type="EMBL" id="JBEDNZ010000027">
    <property type="protein sequence ID" value="KAL0810148.1"/>
    <property type="molecule type" value="Genomic_DNA"/>
</dbReference>
<dbReference type="InterPro" id="IPR029526">
    <property type="entry name" value="PGBD"/>
</dbReference>
<dbReference type="AlphaFoldDB" id="A0ABD0S7V8"/>
<proteinExistence type="predicted"/>
<sequence length="622" mass="72305">MVTIQDQRTRQCESNKPKIDGVAAFYCGSTIKITTFKKKDEDVSCQINCPRFPLAIGDPIFLSLPSKLRHLKKKMRTSAIDPPKVPARRSEQEMLDSASENEDVDEYEEDALAQSASDIRKFSRWIREYTIYEAEGNLDAATDMLEMVDDADILKMHAEGPLAMQIKNESPNLSPAREVEEVSLDSKAEVFEWTDDFRTFTGREEQYVRNPGPQGVTSFEPEDLFLQYWDLPIVAKIVEDTNRYARQTMAKLSGKVPKYLESWEETSVQELYRLFAVHISMSLCYRESLSEYWEEGLFEMPGFRKLMSKNRYQQLMRFLRFVDNDQLVTTRSHDRKIEKVQPLLTYMNEKFSSLYIPNRALSLDESILMTNGCLNMSQCVHIVETSNERRIRLFELCEVQSGYLLRCQLHVRKQAPTLKGFKDITAKVLQLLDGYLDAGHLLVLDNWYDQLPLARYLKRRKTDVLGLLKPRRANIPDAIKPADDSIMVTGQQIARHCGDIAIVAYQDIKQRVCAMSTFHNDEQVDCRQKDQVVRKPKMLNGYHCNKGGVDFKDRNLFNFERRQEKLWHIRFFKTILNASVLNSYILYCKKPTHGKLSHVNFRRLVSKGLIKKFPEVRTQGRY</sequence>
<accession>A0ABD0S7V8</accession>